<accession>A0ABX0Q6B4</accession>
<dbReference type="EMBL" id="JAAQQR010000006">
    <property type="protein sequence ID" value="NID05898.1"/>
    <property type="molecule type" value="Genomic_DNA"/>
</dbReference>
<keyword evidence="1" id="KW-0732">Signal</keyword>
<evidence type="ECO:0000256" key="1">
    <source>
        <dbReference type="SAM" id="SignalP"/>
    </source>
</evidence>
<keyword evidence="3" id="KW-1185">Reference proteome</keyword>
<evidence type="ECO:0000313" key="2">
    <source>
        <dbReference type="EMBL" id="NID05898.1"/>
    </source>
</evidence>
<dbReference type="Proteomes" id="UP001429601">
    <property type="component" value="Unassembled WGS sequence"/>
</dbReference>
<name>A0ABX0Q6B4_9GAMM</name>
<reference evidence="2 3" key="1">
    <citation type="journal article" date="2011" name="Curr. Microbiol.">
        <title>Luteibacter jiangsuensis sp. nov.: a methamidophos-degrading bacterium isolated from a methamidophos-manufacturing factory.</title>
        <authorList>
            <person name="Wang L."/>
            <person name="Wang G.L."/>
            <person name="Li S.P."/>
            <person name="Jiang J.D."/>
        </authorList>
    </citation>
    <scope>NUCLEOTIDE SEQUENCE [LARGE SCALE GENOMIC DNA]</scope>
    <source>
        <strain evidence="2 3">CGMCC 1.10133</strain>
    </source>
</reference>
<evidence type="ECO:0008006" key="4">
    <source>
        <dbReference type="Google" id="ProtNLM"/>
    </source>
</evidence>
<dbReference type="RefSeq" id="WP_167127393.1">
    <property type="nucleotide sequence ID" value="NZ_JAAQQR010000006.1"/>
</dbReference>
<protein>
    <recommendedName>
        <fullName evidence="4">Avidin family protein</fullName>
    </recommendedName>
</protein>
<feature type="chain" id="PRO_5046600014" description="Avidin family protein" evidence="1">
    <location>
        <begin position="26"/>
        <end position="136"/>
    </location>
</feature>
<proteinExistence type="predicted"/>
<evidence type="ECO:0000313" key="3">
    <source>
        <dbReference type="Proteomes" id="UP001429601"/>
    </source>
</evidence>
<gene>
    <name evidence="2" type="ORF">HBF26_13445</name>
</gene>
<feature type="signal peptide" evidence="1">
    <location>
        <begin position="1"/>
        <end position="25"/>
    </location>
</feature>
<organism evidence="2 3">
    <name type="scientific">Luteibacter jiangsuensis</name>
    <dbReference type="NCBI Taxonomy" id="637577"/>
    <lineage>
        <taxon>Bacteria</taxon>
        <taxon>Pseudomonadati</taxon>
        <taxon>Pseudomonadota</taxon>
        <taxon>Gammaproteobacteria</taxon>
        <taxon>Lysobacterales</taxon>
        <taxon>Rhodanobacteraceae</taxon>
        <taxon>Luteibacter</taxon>
    </lineage>
</organism>
<sequence>MYTRNLKALGAAALICLLLPAAAFAKDPEGVWAGTLKRENLNTVDAEVRFSDSSVHFGSPYRCSVPIVRGADASSLAYTFGTSSGGGMFCQGLEDVTFVLTPDADGKVLAIAFATNGTIGKGKWAGKLRPASKPSP</sequence>
<comment type="caution">
    <text evidence="2">The sequence shown here is derived from an EMBL/GenBank/DDBJ whole genome shotgun (WGS) entry which is preliminary data.</text>
</comment>